<dbReference type="RefSeq" id="WP_037040597.1">
    <property type="nucleotide sequence ID" value="NZ_JAMOHU010000041.1"/>
</dbReference>
<dbReference type="Proteomes" id="UP000236023">
    <property type="component" value="Unassembled WGS sequence"/>
</dbReference>
<name>A0A2N8T2F7_STUST</name>
<organism evidence="3 4">
    <name type="scientific">Stutzerimonas stutzeri</name>
    <name type="common">Pseudomonas stutzeri</name>
    <dbReference type="NCBI Taxonomy" id="316"/>
    <lineage>
        <taxon>Bacteria</taxon>
        <taxon>Pseudomonadati</taxon>
        <taxon>Pseudomonadota</taxon>
        <taxon>Gammaproteobacteria</taxon>
        <taxon>Pseudomonadales</taxon>
        <taxon>Pseudomonadaceae</taxon>
        <taxon>Stutzerimonas</taxon>
    </lineage>
</organism>
<keyword evidence="3" id="KW-0132">Cell division</keyword>
<comment type="similarity">
    <text evidence="1">Belongs to the ZapA family. Type 1 subfamily.</text>
</comment>
<evidence type="ECO:0000256" key="1">
    <source>
        <dbReference type="ARBA" id="ARBA00010074"/>
    </source>
</evidence>
<keyword evidence="2" id="KW-0175">Coiled coil</keyword>
<dbReference type="InterPro" id="IPR036192">
    <property type="entry name" value="Cell_div_ZapA-like_sf"/>
</dbReference>
<keyword evidence="3" id="KW-0131">Cell cycle</keyword>
<sequence>MKDADVRVLKILGRDYSFRATDSQDALLQDAAALLQEHLAQSQRQFPSATSDKLLVLTALNLCVPLLQHGEQLQDVQRRLAASVERISRQLR</sequence>
<dbReference type="EMBL" id="POUT01000008">
    <property type="protein sequence ID" value="PNG08915.1"/>
    <property type="molecule type" value="Genomic_DNA"/>
</dbReference>
<dbReference type="AlphaFoldDB" id="A0A2N8T2F7"/>
<gene>
    <name evidence="3" type="ORF">CXK94_15550</name>
</gene>
<reference evidence="3 4" key="1">
    <citation type="submission" date="2018-01" db="EMBL/GenBank/DDBJ databases">
        <title>Denitrification phenotypes of diverse strains of Pseudomonas stutzeri.</title>
        <authorList>
            <person name="Milligan D.A."/>
            <person name="Bergaust L."/>
            <person name="Bakken L.R."/>
            <person name="Frostegard A."/>
        </authorList>
    </citation>
    <scope>NUCLEOTIDE SEQUENCE [LARGE SCALE GENOMIC DNA]</scope>
    <source>
        <strain evidence="3 4">24a75</strain>
    </source>
</reference>
<comment type="caution">
    <text evidence="3">The sequence shown here is derived from an EMBL/GenBank/DDBJ whole genome shotgun (WGS) entry which is preliminary data.</text>
</comment>
<dbReference type="GO" id="GO:0051301">
    <property type="term" value="P:cell division"/>
    <property type="evidence" value="ECO:0007669"/>
    <property type="project" value="UniProtKB-KW"/>
</dbReference>
<accession>A0A2N8T2F7</accession>
<evidence type="ECO:0000313" key="4">
    <source>
        <dbReference type="Proteomes" id="UP000236023"/>
    </source>
</evidence>
<dbReference type="Pfam" id="PF05164">
    <property type="entry name" value="ZapA"/>
    <property type="match status" value="1"/>
</dbReference>
<evidence type="ECO:0000313" key="3">
    <source>
        <dbReference type="EMBL" id="PNG08915.1"/>
    </source>
</evidence>
<dbReference type="InterPro" id="IPR007838">
    <property type="entry name" value="Cell_div_ZapA-like"/>
</dbReference>
<dbReference type="SUPFAM" id="SSF102829">
    <property type="entry name" value="Cell division protein ZapA-like"/>
    <property type="match status" value="1"/>
</dbReference>
<protein>
    <submittedName>
        <fullName evidence="3">Cell division protein ZapA</fullName>
    </submittedName>
</protein>
<evidence type="ECO:0000256" key="2">
    <source>
        <dbReference type="ARBA" id="ARBA00023054"/>
    </source>
</evidence>
<proteinExistence type="inferred from homology"/>